<proteinExistence type="predicted"/>
<comment type="caution">
    <text evidence="1">The sequence shown here is derived from an EMBL/GenBank/DDBJ whole genome shotgun (WGS) entry which is preliminary data.</text>
</comment>
<keyword evidence="2" id="KW-1185">Reference proteome</keyword>
<dbReference type="EMBL" id="JBFRCH010000159">
    <property type="protein sequence ID" value="MEX3937926.1"/>
    <property type="molecule type" value="Genomic_DNA"/>
</dbReference>
<protein>
    <submittedName>
        <fullName evidence="1">Uncharacterized protein</fullName>
    </submittedName>
</protein>
<feature type="non-terminal residue" evidence="1">
    <location>
        <position position="1"/>
    </location>
</feature>
<accession>A0ACC6UE31</accession>
<evidence type="ECO:0000313" key="2">
    <source>
        <dbReference type="Proteomes" id="UP001558850"/>
    </source>
</evidence>
<reference evidence="1" key="1">
    <citation type="submission" date="2024-07" db="EMBL/GenBank/DDBJ databases">
        <title>A survey of Mimosa microsymbionts across Brazilian biomes reveals a high diversity of Paraburkholderia nodulating endemic species, but also that Cupriavidus is common as a symbiont of widespread species.</title>
        <authorList>
            <person name="Rouws L."/>
            <person name="Barauna A."/>
            <person name="Beukes C."/>
            <person name="Rouws J.R.C."/>
            <person name="De Faria S.M."/>
            <person name="Gross E."/>
            <person name="Bueno Dos Reis Junior F."/>
            <person name="Simon M.F."/>
            <person name="Maluk M."/>
            <person name="Odee D.W."/>
            <person name="Kenicer G."/>
            <person name="Young J.P.W."/>
            <person name="Reis V.M."/>
            <person name="Zilli J."/>
            <person name="James E.K."/>
        </authorList>
    </citation>
    <scope>NUCLEOTIDE SEQUENCE</scope>
    <source>
        <strain evidence="1">EG181B</strain>
    </source>
</reference>
<dbReference type="Proteomes" id="UP001558850">
    <property type="component" value="Unassembled WGS sequence"/>
</dbReference>
<sequence length="84" mass="9459">LGTVNYAHQDQHRFGMQGFNGNIAALHALGITWTIDDRQQSTMEPNGPNSYTPNVSDLDPFYKNNPDQMRIVRLDGIPAWNSKT</sequence>
<evidence type="ECO:0000313" key="1">
    <source>
        <dbReference type="EMBL" id="MEX3937926.1"/>
    </source>
</evidence>
<name>A0ACC6UE31_9BURK</name>
<gene>
    <name evidence="1" type="ORF">AB4Y32_40600</name>
</gene>
<feature type="non-terminal residue" evidence="1">
    <location>
        <position position="84"/>
    </location>
</feature>
<organism evidence="1 2">
    <name type="scientific">Paraburkholderia phymatum</name>
    <dbReference type="NCBI Taxonomy" id="148447"/>
    <lineage>
        <taxon>Bacteria</taxon>
        <taxon>Pseudomonadati</taxon>
        <taxon>Pseudomonadota</taxon>
        <taxon>Betaproteobacteria</taxon>
        <taxon>Burkholderiales</taxon>
        <taxon>Burkholderiaceae</taxon>
        <taxon>Paraburkholderia</taxon>
    </lineage>
</organism>